<dbReference type="Pfam" id="PF00072">
    <property type="entry name" value="Response_reg"/>
    <property type="match status" value="1"/>
</dbReference>
<evidence type="ECO:0000259" key="6">
    <source>
        <dbReference type="PROSITE" id="PS50110"/>
    </source>
</evidence>
<accession>A0A8H7US34</accession>
<feature type="transmembrane region" description="Helical" evidence="5">
    <location>
        <begin position="53"/>
        <end position="73"/>
    </location>
</feature>
<feature type="region of interest" description="Disordered" evidence="4">
    <location>
        <begin position="868"/>
        <end position="888"/>
    </location>
</feature>
<feature type="transmembrane region" description="Helical" evidence="5">
    <location>
        <begin position="111"/>
        <end position="129"/>
    </location>
</feature>
<dbReference type="EMBL" id="JAEPRC010000644">
    <property type="protein sequence ID" value="KAG2193505.1"/>
    <property type="molecule type" value="Genomic_DNA"/>
</dbReference>
<feature type="non-terminal residue" evidence="7">
    <location>
        <position position="1303"/>
    </location>
</feature>
<keyword evidence="5" id="KW-0472">Membrane</keyword>
<keyword evidence="8" id="KW-1185">Reference proteome</keyword>
<feature type="compositionally biased region" description="Polar residues" evidence="4">
    <location>
        <begin position="1277"/>
        <end position="1291"/>
    </location>
</feature>
<evidence type="ECO:0000256" key="4">
    <source>
        <dbReference type="SAM" id="MobiDB-lite"/>
    </source>
</evidence>
<evidence type="ECO:0000313" key="7">
    <source>
        <dbReference type="EMBL" id="KAG2193505.1"/>
    </source>
</evidence>
<keyword evidence="5" id="KW-1133">Transmembrane helix</keyword>
<evidence type="ECO:0000313" key="8">
    <source>
        <dbReference type="Proteomes" id="UP000650833"/>
    </source>
</evidence>
<keyword evidence="2" id="KW-0902">Two-component regulatory system</keyword>
<dbReference type="Proteomes" id="UP000650833">
    <property type="component" value="Unassembled WGS sequence"/>
</dbReference>
<dbReference type="CDD" id="cd17546">
    <property type="entry name" value="REC_hyHK_CKI1_RcsC-like"/>
    <property type="match status" value="1"/>
</dbReference>
<dbReference type="Gene3D" id="3.40.50.2300">
    <property type="match status" value="1"/>
</dbReference>
<dbReference type="PROSITE" id="PS50110">
    <property type="entry name" value="RESPONSE_REGULATORY"/>
    <property type="match status" value="1"/>
</dbReference>
<organism evidence="7 8">
    <name type="scientific">Mucor plumbeus</name>
    <dbReference type="NCBI Taxonomy" id="97098"/>
    <lineage>
        <taxon>Eukaryota</taxon>
        <taxon>Fungi</taxon>
        <taxon>Fungi incertae sedis</taxon>
        <taxon>Mucoromycota</taxon>
        <taxon>Mucoromycotina</taxon>
        <taxon>Mucoromycetes</taxon>
        <taxon>Mucorales</taxon>
        <taxon>Mucorineae</taxon>
        <taxon>Mucoraceae</taxon>
        <taxon>Mucor</taxon>
    </lineage>
</organism>
<name>A0A8H7US34_9FUNG</name>
<feature type="transmembrane region" description="Helical" evidence="5">
    <location>
        <begin position="20"/>
        <end position="41"/>
    </location>
</feature>
<keyword evidence="1 3" id="KW-0597">Phosphoprotein</keyword>
<evidence type="ECO:0000256" key="5">
    <source>
        <dbReference type="SAM" id="Phobius"/>
    </source>
</evidence>
<feature type="compositionally biased region" description="Basic and acidic residues" evidence="4">
    <location>
        <begin position="1293"/>
        <end position="1303"/>
    </location>
</feature>
<gene>
    <name evidence="7" type="ORF">INT46_002996</name>
</gene>
<feature type="compositionally biased region" description="Basic residues" evidence="4">
    <location>
        <begin position="591"/>
        <end position="608"/>
    </location>
</feature>
<dbReference type="PANTHER" id="PTHR45339:SF1">
    <property type="entry name" value="HYBRID SIGNAL TRANSDUCTION HISTIDINE KINASE J"/>
    <property type="match status" value="1"/>
</dbReference>
<feature type="modified residue" description="4-aspartylphosphate" evidence="3">
    <location>
        <position position="1021"/>
    </location>
</feature>
<dbReference type="GO" id="GO:0000160">
    <property type="term" value="P:phosphorelay signal transduction system"/>
    <property type="evidence" value="ECO:0007669"/>
    <property type="project" value="UniProtKB-KW"/>
</dbReference>
<feature type="region of interest" description="Disordered" evidence="4">
    <location>
        <begin position="591"/>
        <end position="611"/>
    </location>
</feature>
<feature type="compositionally biased region" description="Low complexity" evidence="4">
    <location>
        <begin position="789"/>
        <end position="807"/>
    </location>
</feature>
<evidence type="ECO:0000256" key="3">
    <source>
        <dbReference type="PROSITE-ProRule" id="PRU00169"/>
    </source>
</evidence>
<proteinExistence type="predicted"/>
<dbReference type="OrthoDB" id="21225at2759"/>
<feature type="compositionally biased region" description="Polar residues" evidence="4">
    <location>
        <begin position="868"/>
        <end position="887"/>
    </location>
</feature>
<dbReference type="SMART" id="SM00448">
    <property type="entry name" value="REC"/>
    <property type="match status" value="1"/>
</dbReference>
<dbReference type="PANTHER" id="PTHR45339">
    <property type="entry name" value="HYBRID SIGNAL TRANSDUCTION HISTIDINE KINASE J"/>
    <property type="match status" value="1"/>
</dbReference>
<sequence>IGRIGQIIIPIKIPTAKPPIANILCLSGSIVECGFVVYSIPSIDYVIQHYQDWMPYAILPFYTLWWLFMILVLKNRTEHLGQYLNWTQASAIVMASTNFMLPIRYQSFQQFHTLFVALSILASFIFAFAKRILLANDLKTERLKLRLTREHAKLQEFIDQHTADFSNHRLAFLTTVSQEIQDVALMVITTLEQFSPASILSNTHELLSACSLAVPIASISAINTTIRQVCHVSSHLQLLSKLTVQAWTRTSNVNLLQLPDLNMDEFDIGELLQNIGDALAGVASKLDVNLVIYHCDNSLHHTLVVGDEGAIRHALLNHLRNVLECCTPGACIEVGLNVVNTNNPLECKITFYITHTTSPAIQNASAALLPNANLTAQLLQYIHANCTVDQDIDTNQTKFEFSFDLARSKKDINNKMFFTKDSYLLKNHYANIKFANEPTLNDLAKFIENLKGLKMVLHAPEQSIFAKHLTSCLASWNTDISHVPVAKRSNMDQVATSTTAETVTPSSSCASSTATTPLVDVTNDVIVPPTPVMPRQPSTPPVPSPAIEEEHIHSIPPAFILIDDDIATLENKLAEFRSQPAASANVLQAHHGGRRAAHHLHHHQHKKSSSTILPTPQNFFHQGTTAIIHFTSLTKYKAVRDTIQCYAFLPSRDPFSMPRVVVVPKPAGPRRFLTALHTAWHNSVVEPHFSAIATSPSSPMPPVISMLVQREMAAAVAASNSNVTSPNEANSRVSPNDVSPGRRTGAGSSGNRPLSGLFSPPPPNGDNYFTSQQQQEQQHQQISPSIPCSNSVNSATASTTASNVTGNTRRRSANNTINATEQDYLTAKTPLVNALGVVSTTLPASAIAAASIAAAAAAAGFENEAAINSNSSGVSSNTLDTTNTESPNAILPVENAATSGITSANVTNSQEQSTTPIDAAINPTTSIDTATTAEQQRPKKKLSKTMTNFKLNKKKRKAKGTPFTDVVSPPINVLIVEDNIINQAILSAWMKKHKINFSVASNGKEAVDKWKSGGFHLILMDIQLPVMNGIEATKMIRSIEKEQQIGVLPMSSSFLRQQQQQQQQLQQESIETVTAAAFVAAAAANEMKLEAIRDSITTPSVNNSTKNDDKPSIFRSPVIIVALTASSLESDRHAALAAGCNDFLTKPVSLEWLEKKIVEWGCMQALIDFEGWRRWKKNTSSDDKIKTISGNIITADTAAINEQFEAEKKRIEELSKNKNVPGVLLPGISNLIKSTRRSTSITNANDSKSKKKKPALKPSKSDSDTQNMPRMKRNKSQSDTTTGSFPLNRSRSTSKEKKFDNDN</sequence>
<feature type="region of interest" description="Disordered" evidence="4">
    <location>
        <begin position="1236"/>
        <end position="1303"/>
    </location>
</feature>
<reference evidence="7" key="1">
    <citation type="submission" date="2020-12" db="EMBL/GenBank/DDBJ databases">
        <title>Metabolic potential, ecology and presence of endohyphal bacteria is reflected in genomic diversity of Mucoromycotina.</title>
        <authorList>
            <person name="Muszewska A."/>
            <person name="Okrasinska A."/>
            <person name="Steczkiewicz K."/>
            <person name="Drgas O."/>
            <person name="Orlowska M."/>
            <person name="Perlinska-Lenart U."/>
            <person name="Aleksandrzak-Piekarczyk T."/>
            <person name="Szatraj K."/>
            <person name="Zielenkiewicz U."/>
            <person name="Pilsyk S."/>
            <person name="Malc E."/>
            <person name="Mieczkowski P."/>
            <person name="Kruszewska J.S."/>
            <person name="Biernat P."/>
            <person name="Pawlowska J."/>
        </authorList>
    </citation>
    <scope>NUCLEOTIDE SEQUENCE</scope>
    <source>
        <strain evidence="7">CBS 226.32</strain>
    </source>
</reference>
<comment type="caution">
    <text evidence="7">The sequence shown here is derived from an EMBL/GenBank/DDBJ whole genome shotgun (WGS) entry which is preliminary data.</text>
</comment>
<feature type="compositionally biased region" description="Polar residues" evidence="4">
    <location>
        <begin position="906"/>
        <end position="935"/>
    </location>
</feature>
<feature type="compositionally biased region" description="Low complexity" evidence="4">
    <location>
        <begin position="772"/>
        <end position="781"/>
    </location>
</feature>
<evidence type="ECO:0000256" key="1">
    <source>
        <dbReference type="ARBA" id="ARBA00022553"/>
    </source>
</evidence>
<dbReference type="SUPFAM" id="SSF52172">
    <property type="entry name" value="CheY-like"/>
    <property type="match status" value="2"/>
</dbReference>
<feature type="region of interest" description="Disordered" evidence="4">
    <location>
        <begin position="906"/>
        <end position="942"/>
    </location>
</feature>
<feature type="compositionally biased region" description="Polar residues" evidence="4">
    <location>
        <begin position="724"/>
        <end position="737"/>
    </location>
</feature>
<dbReference type="InterPro" id="IPR001789">
    <property type="entry name" value="Sig_transdc_resp-reg_receiver"/>
</dbReference>
<feature type="domain" description="Response regulatory" evidence="6">
    <location>
        <begin position="972"/>
        <end position="1161"/>
    </location>
</feature>
<feature type="region of interest" description="Disordered" evidence="4">
    <location>
        <begin position="718"/>
        <end position="816"/>
    </location>
</feature>
<keyword evidence="5" id="KW-0812">Transmembrane</keyword>
<dbReference type="InterPro" id="IPR011006">
    <property type="entry name" value="CheY-like_superfamily"/>
</dbReference>
<evidence type="ECO:0000256" key="2">
    <source>
        <dbReference type="ARBA" id="ARBA00023012"/>
    </source>
</evidence>
<protein>
    <recommendedName>
        <fullName evidence="6">Response regulatory domain-containing protein</fullName>
    </recommendedName>
</protein>